<sequence>MAEGEWVTVDDVSDAFGARRGRADAFDGECASPLQLAVDETRRAVAILDREVDDYARLLRDIYLVRRIAHGDMSVLSAFNAKYTCISRLMGRLMDLADDQYLGDVSYCKDAAVGVRNSLGVLARAMQRALLRLKRVLRDTTEDEFPRERRVCRQMHEIIRQRLRSLRTRYSGWVR</sequence>
<dbReference type="EMBL" id="BEYU01000045">
    <property type="protein sequence ID" value="GBG28616.1"/>
    <property type="molecule type" value="Genomic_DNA"/>
</dbReference>
<comment type="caution">
    <text evidence="1">The sequence shown here is derived from an EMBL/GenBank/DDBJ whole genome shotgun (WGS) entry which is preliminary data.</text>
</comment>
<gene>
    <name evidence="1" type="ORF">FCC1311_048372</name>
</gene>
<evidence type="ECO:0000313" key="2">
    <source>
        <dbReference type="Proteomes" id="UP000241890"/>
    </source>
</evidence>
<dbReference type="AlphaFoldDB" id="A0A2R5GCA7"/>
<dbReference type="Proteomes" id="UP000241890">
    <property type="component" value="Unassembled WGS sequence"/>
</dbReference>
<name>A0A2R5GCA7_9STRA</name>
<accession>A0A2R5GCA7</accession>
<organism evidence="1 2">
    <name type="scientific">Hondaea fermentalgiana</name>
    <dbReference type="NCBI Taxonomy" id="2315210"/>
    <lineage>
        <taxon>Eukaryota</taxon>
        <taxon>Sar</taxon>
        <taxon>Stramenopiles</taxon>
        <taxon>Bigyra</taxon>
        <taxon>Labyrinthulomycetes</taxon>
        <taxon>Thraustochytrida</taxon>
        <taxon>Thraustochytriidae</taxon>
        <taxon>Hondaea</taxon>
    </lineage>
</organism>
<proteinExistence type="predicted"/>
<protein>
    <submittedName>
        <fullName evidence="1">Uncharacterized protein</fullName>
    </submittedName>
</protein>
<keyword evidence="2" id="KW-1185">Reference proteome</keyword>
<evidence type="ECO:0000313" key="1">
    <source>
        <dbReference type="EMBL" id="GBG28616.1"/>
    </source>
</evidence>
<reference evidence="1 2" key="1">
    <citation type="submission" date="2017-12" db="EMBL/GenBank/DDBJ databases">
        <title>Sequencing, de novo assembly and annotation of complete genome of a new Thraustochytrid species, strain FCC1311.</title>
        <authorList>
            <person name="Sedici K."/>
            <person name="Godart F."/>
            <person name="Aiese Cigliano R."/>
            <person name="Sanseverino W."/>
            <person name="Barakat M."/>
            <person name="Ortet P."/>
            <person name="Marechal E."/>
            <person name="Cagnac O."/>
            <person name="Amato A."/>
        </authorList>
    </citation>
    <scope>NUCLEOTIDE SEQUENCE [LARGE SCALE GENOMIC DNA]</scope>
</reference>
<dbReference type="InParanoid" id="A0A2R5GCA7"/>